<organism evidence="1 2">
    <name type="scientific">Kibdelosporangium lantanae</name>
    <dbReference type="NCBI Taxonomy" id="1497396"/>
    <lineage>
        <taxon>Bacteria</taxon>
        <taxon>Bacillati</taxon>
        <taxon>Actinomycetota</taxon>
        <taxon>Actinomycetes</taxon>
        <taxon>Pseudonocardiales</taxon>
        <taxon>Pseudonocardiaceae</taxon>
        <taxon>Kibdelosporangium</taxon>
    </lineage>
</organism>
<dbReference type="EMBL" id="JBHTIS010001307">
    <property type="protein sequence ID" value="MFD1047910.1"/>
    <property type="molecule type" value="Genomic_DNA"/>
</dbReference>
<dbReference type="Proteomes" id="UP001597045">
    <property type="component" value="Unassembled WGS sequence"/>
</dbReference>
<dbReference type="InterPro" id="IPR029017">
    <property type="entry name" value="Enolase-like_N"/>
</dbReference>
<sequence>MPDTWVYAIPMRTRFRGIDVRE</sequence>
<evidence type="ECO:0000313" key="1">
    <source>
        <dbReference type="EMBL" id="MFD1047910.1"/>
    </source>
</evidence>
<evidence type="ECO:0000313" key="2">
    <source>
        <dbReference type="Proteomes" id="UP001597045"/>
    </source>
</evidence>
<feature type="non-terminal residue" evidence="1">
    <location>
        <position position="22"/>
    </location>
</feature>
<dbReference type="Pfam" id="PF18374">
    <property type="entry name" value="Enolase_like_N"/>
    <property type="match status" value="1"/>
</dbReference>
<dbReference type="Gene3D" id="3.30.390.10">
    <property type="entry name" value="Enolase-like, N-terminal domain"/>
    <property type="match status" value="1"/>
</dbReference>
<accession>A0ABW3MAV1</accession>
<proteinExistence type="predicted"/>
<protein>
    <submittedName>
        <fullName evidence="1">Uncharacterized protein</fullName>
    </submittedName>
</protein>
<gene>
    <name evidence="1" type="ORF">ACFQ1S_21405</name>
</gene>
<comment type="caution">
    <text evidence="1">The sequence shown here is derived from an EMBL/GenBank/DDBJ whole genome shotgun (WGS) entry which is preliminary data.</text>
</comment>
<reference evidence="2" key="1">
    <citation type="journal article" date="2019" name="Int. J. Syst. Evol. Microbiol.">
        <title>The Global Catalogue of Microorganisms (GCM) 10K type strain sequencing project: providing services to taxonomists for standard genome sequencing and annotation.</title>
        <authorList>
            <consortium name="The Broad Institute Genomics Platform"/>
            <consortium name="The Broad Institute Genome Sequencing Center for Infectious Disease"/>
            <person name="Wu L."/>
            <person name="Ma J."/>
        </authorList>
    </citation>
    <scope>NUCLEOTIDE SEQUENCE [LARGE SCALE GENOMIC DNA]</scope>
    <source>
        <strain evidence="2">JCM 31486</strain>
    </source>
</reference>
<name>A0ABW3MAV1_9PSEU</name>
<keyword evidence="2" id="KW-1185">Reference proteome</keyword>